<dbReference type="InterPro" id="IPR001387">
    <property type="entry name" value="Cro/C1-type_HTH"/>
</dbReference>
<reference evidence="1" key="1">
    <citation type="submission" date="2019-03" db="EMBL/GenBank/DDBJ databases">
        <title>Single cell metagenomics reveals metabolic interactions within the superorganism composed of flagellate Streblomastix strix and complex community of Bacteroidetes bacteria on its surface.</title>
        <authorList>
            <person name="Treitli S.C."/>
            <person name="Kolisko M."/>
            <person name="Husnik F."/>
            <person name="Keeling P."/>
            <person name="Hampl V."/>
        </authorList>
    </citation>
    <scope>NUCLEOTIDE SEQUENCE</scope>
    <source>
        <strain evidence="1">STM</strain>
    </source>
</reference>
<name>A0A5J4QIH2_9ZZZZ</name>
<evidence type="ECO:0000313" key="1">
    <source>
        <dbReference type="EMBL" id="KAA6321716.1"/>
    </source>
</evidence>
<dbReference type="CDD" id="cd00093">
    <property type="entry name" value="HTH_XRE"/>
    <property type="match status" value="1"/>
</dbReference>
<dbReference type="InterPro" id="IPR010982">
    <property type="entry name" value="Lambda_DNA-bd_dom_sf"/>
</dbReference>
<proteinExistence type="predicted"/>
<comment type="caution">
    <text evidence="1">The sequence shown here is derived from an EMBL/GenBank/DDBJ whole genome shotgun (WGS) entry which is preliminary data.</text>
</comment>
<protein>
    <recommendedName>
        <fullName evidence="2">HTH cro/C1-type domain-containing protein</fullName>
    </recommendedName>
</protein>
<sequence>MVNILYANVLFLSLLGLTKGFKMGLFCVKKMKTKLDLYIADRVKEKRIAKGLSLEAFGYAVNLSQSFVAHCENFRLDKKYNINHIHTFARFFECSLYEFLPKYPIE</sequence>
<gene>
    <name evidence="1" type="ORF">EZS27_028665</name>
</gene>
<evidence type="ECO:0008006" key="2">
    <source>
        <dbReference type="Google" id="ProtNLM"/>
    </source>
</evidence>
<dbReference type="EMBL" id="SNRY01003237">
    <property type="protein sequence ID" value="KAA6321716.1"/>
    <property type="molecule type" value="Genomic_DNA"/>
</dbReference>
<accession>A0A5J4QIH2</accession>
<dbReference type="Gene3D" id="1.10.260.40">
    <property type="entry name" value="lambda repressor-like DNA-binding domains"/>
    <property type="match status" value="1"/>
</dbReference>
<dbReference type="GO" id="GO:0003677">
    <property type="term" value="F:DNA binding"/>
    <property type="evidence" value="ECO:0007669"/>
    <property type="project" value="InterPro"/>
</dbReference>
<dbReference type="SUPFAM" id="SSF47413">
    <property type="entry name" value="lambda repressor-like DNA-binding domains"/>
    <property type="match status" value="1"/>
</dbReference>
<dbReference type="AlphaFoldDB" id="A0A5J4QIH2"/>
<organism evidence="1">
    <name type="scientific">termite gut metagenome</name>
    <dbReference type="NCBI Taxonomy" id="433724"/>
    <lineage>
        <taxon>unclassified sequences</taxon>
        <taxon>metagenomes</taxon>
        <taxon>organismal metagenomes</taxon>
    </lineage>
</organism>